<proteinExistence type="predicted"/>
<evidence type="ECO:0000313" key="2">
    <source>
        <dbReference type="Proteomes" id="UP000540685"/>
    </source>
</evidence>
<reference evidence="1 2" key="1">
    <citation type="submission" date="2020-08" db="EMBL/GenBank/DDBJ databases">
        <title>Sequencing the genomes of 1000 actinobacteria strains.</title>
        <authorList>
            <person name="Klenk H.-P."/>
        </authorList>
    </citation>
    <scope>NUCLEOTIDE SEQUENCE [LARGE SCALE GENOMIC DNA]</scope>
    <source>
        <strain evidence="1 2">DSM 46887</strain>
    </source>
</reference>
<organism evidence="1 2">
    <name type="scientific">Streptosporangium becharense</name>
    <dbReference type="NCBI Taxonomy" id="1816182"/>
    <lineage>
        <taxon>Bacteria</taxon>
        <taxon>Bacillati</taxon>
        <taxon>Actinomycetota</taxon>
        <taxon>Actinomycetes</taxon>
        <taxon>Streptosporangiales</taxon>
        <taxon>Streptosporangiaceae</taxon>
        <taxon>Streptosporangium</taxon>
    </lineage>
</organism>
<keyword evidence="2" id="KW-1185">Reference proteome</keyword>
<dbReference type="AlphaFoldDB" id="A0A7W9IL06"/>
<accession>A0A7W9IL06</accession>
<sequence>MTRTELTARFGRHWMISSGVGADWYAVRRTPLSARGLEHGLCDVRCGADLSELGRRLDAELRLEGQMWGHAPSQRAS</sequence>
<name>A0A7W9IL06_9ACTN</name>
<dbReference type="RefSeq" id="WP_184541371.1">
    <property type="nucleotide sequence ID" value="NZ_JACHMP010000001.1"/>
</dbReference>
<gene>
    <name evidence="1" type="ORF">F4562_005756</name>
</gene>
<protein>
    <submittedName>
        <fullName evidence="1">Uncharacterized protein</fullName>
    </submittedName>
</protein>
<evidence type="ECO:0000313" key="1">
    <source>
        <dbReference type="EMBL" id="MBB5822694.1"/>
    </source>
</evidence>
<dbReference type="EMBL" id="JACHMP010000001">
    <property type="protein sequence ID" value="MBB5822694.1"/>
    <property type="molecule type" value="Genomic_DNA"/>
</dbReference>
<dbReference type="Proteomes" id="UP000540685">
    <property type="component" value="Unassembled WGS sequence"/>
</dbReference>
<comment type="caution">
    <text evidence="1">The sequence shown here is derived from an EMBL/GenBank/DDBJ whole genome shotgun (WGS) entry which is preliminary data.</text>
</comment>